<reference evidence="4" key="1">
    <citation type="journal article" name="BMC Genomics">
        <title>Long-read sequencing and de novo genome assembly of marine medaka (Oryzias melastigma).</title>
        <authorList>
            <person name="Liang P."/>
            <person name="Saqib H.S.A."/>
            <person name="Ni X."/>
            <person name="Shen Y."/>
        </authorList>
    </citation>
    <scope>NUCLEOTIDE SEQUENCE</scope>
    <source>
        <strain evidence="4">Bigg-433</strain>
    </source>
</reference>
<proteinExistence type="predicted"/>
<feature type="chain" id="PRO_5032783738" evidence="3">
    <location>
        <begin position="21"/>
        <end position="209"/>
    </location>
</feature>
<dbReference type="EMBL" id="WKFB01000031">
    <property type="protein sequence ID" value="KAF6738319.1"/>
    <property type="molecule type" value="Genomic_DNA"/>
</dbReference>
<dbReference type="Proteomes" id="UP000646548">
    <property type="component" value="Unassembled WGS sequence"/>
</dbReference>
<feature type="transmembrane region" description="Helical" evidence="2">
    <location>
        <begin position="169"/>
        <end position="187"/>
    </location>
</feature>
<keyword evidence="2" id="KW-1133">Transmembrane helix</keyword>
<keyword evidence="3" id="KW-0732">Signal</keyword>
<organism evidence="4 5">
    <name type="scientific">Oryzias melastigma</name>
    <name type="common">Marine medaka</name>
    <dbReference type="NCBI Taxonomy" id="30732"/>
    <lineage>
        <taxon>Eukaryota</taxon>
        <taxon>Metazoa</taxon>
        <taxon>Chordata</taxon>
        <taxon>Craniata</taxon>
        <taxon>Vertebrata</taxon>
        <taxon>Euteleostomi</taxon>
        <taxon>Actinopterygii</taxon>
        <taxon>Neopterygii</taxon>
        <taxon>Teleostei</taxon>
        <taxon>Neoteleostei</taxon>
        <taxon>Acanthomorphata</taxon>
        <taxon>Ovalentaria</taxon>
        <taxon>Atherinomorphae</taxon>
        <taxon>Beloniformes</taxon>
        <taxon>Adrianichthyidae</taxon>
        <taxon>Oryziinae</taxon>
        <taxon>Oryzias</taxon>
    </lineage>
</organism>
<gene>
    <name evidence="4" type="ORF">FQA47_016951</name>
</gene>
<evidence type="ECO:0000256" key="3">
    <source>
        <dbReference type="SAM" id="SignalP"/>
    </source>
</evidence>
<keyword evidence="2" id="KW-0472">Membrane</keyword>
<keyword evidence="2" id="KW-0812">Transmembrane</keyword>
<name>A0A834FPZ7_ORYME</name>
<feature type="compositionally biased region" description="Low complexity" evidence="1">
    <location>
        <begin position="49"/>
        <end position="65"/>
    </location>
</feature>
<comment type="caution">
    <text evidence="4">The sequence shown here is derived from an EMBL/GenBank/DDBJ whole genome shotgun (WGS) entry which is preliminary data.</text>
</comment>
<feature type="compositionally biased region" description="Polar residues" evidence="1">
    <location>
        <begin position="105"/>
        <end position="127"/>
    </location>
</feature>
<feature type="region of interest" description="Disordered" evidence="1">
    <location>
        <begin position="22"/>
        <end position="68"/>
    </location>
</feature>
<feature type="signal peptide" evidence="3">
    <location>
        <begin position="1"/>
        <end position="20"/>
    </location>
</feature>
<feature type="compositionally biased region" description="Polar residues" evidence="1">
    <location>
        <begin position="26"/>
        <end position="48"/>
    </location>
</feature>
<evidence type="ECO:0000256" key="2">
    <source>
        <dbReference type="SAM" id="Phobius"/>
    </source>
</evidence>
<evidence type="ECO:0000313" key="4">
    <source>
        <dbReference type="EMBL" id="KAF6738319.1"/>
    </source>
</evidence>
<evidence type="ECO:0000256" key="1">
    <source>
        <dbReference type="SAM" id="MobiDB-lite"/>
    </source>
</evidence>
<evidence type="ECO:0000313" key="5">
    <source>
        <dbReference type="Proteomes" id="UP000646548"/>
    </source>
</evidence>
<protein>
    <submittedName>
        <fullName evidence="4">Uncharacterized protein</fullName>
    </submittedName>
</protein>
<accession>A0A834FPZ7</accession>
<sequence length="209" mass="22212">MRSTGVLVLLLVTLHVFGSGKIYQSDPPNDQRNSTAAPTTKPTSIEGQTTRAATLTAAPTSSSASQITNMTTPKIEDLVHPAFTDNTSLLITNVTQEPSLSTISPVLTNGTAASGTVSTPTQSMTANETREAPGVTQPAVTEKPHSTETPRDGVKEKTTDEGEVADKRLWWLVLPAVVIAGAAAIFFKFKSKKVHHHTETIDTGTEKYA</sequence>
<feature type="region of interest" description="Disordered" evidence="1">
    <location>
        <begin position="105"/>
        <end position="161"/>
    </location>
</feature>
<feature type="compositionally biased region" description="Basic and acidic residues" evidence="1">
    <location>
        <begin position="142"/>
        <end position="161"/>
    </location>
</feature>
<dbReference type="AlphaFoldDB" id="A0A834FPZ7"/>